<reference evidence="1 2" key="1">
    <citation type="journal article" date="2006" name="Science">
        <title>The genome of black cottonwood, Populus trichocarpa (Torr. &amp; Gray).</title>
        <authorList>
            <person name="Tuskan G.A."/>
            <person name="Difazio S."/>
            <person name="Jansson S."/>
            <person name="Bohlmann J."/>
            <person name="Grigoriev I."/>
            <person name="Hellsten U."/>
            <person name="Putnam N."/>
            <person name="Ralph S."/>
            <person name="Rombauts S."/>
            <person name="Salamov A."/>
            <person name="Schein J."/>
            <person name="Sterck L."/>
            <person name="Aerts A."/>
            <person name="Bhalerao R.R."/>
            <person name="Bhalerao R.P."/>
            <person name="Blaudez D."/>
            <person name="Boerjan W."/>
            <person name="Brun A."/>
            <person name="Brunner A."/>
            <person name="Busov V."/>
            <person name="Campbell M."/>
            <person name="Carlson J."/>
            <person name="Chalot M."/>
            <person name="Chapman J."/>
            <person name="Chen G.L."/>
            <person name="Cooper D."/>
            <person name="Coutinho P.M."/>
            <person name="Couturier J."/>
            <person name="Covert S."/>
            <person name="Cronk Q."/>
            <person name="Cunningham R."/>
            <person name="Davis J."/>
            <person name="Degroeve S."/>
            <person name="Dejardin A."/>
            <person name="Depamphilis C."/>
            <person name="Detter J."/>
            <person name="Dirks B."/>
            <person name="Dubchak I."/>
            <person name="Duplessis S."/>
            <person name="Ehlting J."/>
            <person name="Ellis B."/>
            <person name="Gendler K."/>
            <person name="Goodstein D."/>
            <person name="Gribskov M."/>
            <person name="Grimwood J."/>
            <person name="Groover A."/>
            <person name="Gunter L."/>
            <person name="Hamberger B."/>
            <person name="Heinze B."/>
            <person name="Helariutta Y."/>
            <person name="Henrissat B."/>
            <person name="Holligan D."/>
            <person name="Holt R."/>
            <person name="Huang W."/>
            <person name="Islam-Faridi N."/>
            <person name="Jones S."/>
            <person name="Jones-Rhoades M."/>
            <person name="Jorgensen R."/>
            <person name="Joshi C."/>
            <person name="Kangasjarvi J."/>
            <person name="Karlsson J."/>
            <person name="Kelleher C."/>
            <person name="Kirkpatrick R."/>
            <person name="Kirst M."/>
            <person name="Kohler A."/>
            <person name="Kalluri U."/>
            <person name="Larimer F."/>
            <person name="Leebens-Mack J."/>
            <person name="Leple J.C."/>
            <person name="Locascio P."/>
            <person name="Lou Y."/>
            <person name="Lucas S."/>
            <person name="Martin F."/>
            <person name="Montanini B."/>
            <person name="Napoli C."/>
            <person name="Nelson D.R."/>
            <person name="Nelson C."/>
            <person name="Nieminen K."/>
            <person name="Nilsson O."/>
            <person name="Pereda V."/>
            <person name="Peter G."/>
            <person name="Philippe R."/>
            <person name="Pilate G."/>
            <person name="Poliakov A."/>
            <person name="Razumovskaya J."/>
            <person name="Richardson P."/>
            <person name="Rinaldi C."/>
            <person name="Ritland K."/>
            <person name="Rouze P."/>
            <person name="Ryaboy D."/>
            <person name="Schmutz J."/>
            <person name="Schrader J."/>
            <person name="Segerman B."/>
            <person name="Shin H."/>
            <person name="Siddiqui A."/>
            <person name="Sterky F."/>
            <person name="Terry A."/>
            <person name="Tsai C.J."/>
            <person name="Uberbacher E."/>
            <person name="Unneberg P."/>
            <person name="Vahala J."/>
            <person name="Wall K."/>
            <person name="Wessler S."/>
            <person name="Yang G."/>
            <person name="Yin T."/>
            <person name="Douglas C."/>
            <person name="Marra M."/>
            <person name="Sandberg G."/>
            <person name="Van de Peer Y."/>
            <person name="Rokhsar D."/>
        </authorList>
    </citation>
    <scope>NUCLEOTIDE SEQUENCE [LARGE SCALE GENOMIC DNA]</scope>
    <source>
        <strain evidence="2">cv. Nisqually</strain>
    </source>
</reference>
<organism evidence="1 2">
    <name type="scientific">Populus trichocarpa</name>
    <name type="common">Western balsam poplar</name>
    <name type="synonym">Populus balsamifera subsp. trichocarpa</name>
    <dbReference type="NCBI Taxonomy" id="3694"/>
    <lineage>
        <taxon>Eukaryota</taxon>
        <taxon>Viridiplantae</taxon>
        <taxon>Streptophyta</taxon>
        <taxon>Embryophyta</taxon>
        <taxon>Tracheophyta</taxon>
        <taxon>Spermatophyta</taxon>
        <taxon>Magnoliopsida</taxon>
        <taxon>eudicotyledons</taxon>
        <taxon>Gunneridae</taxon>
        <taxon>Pentapetalae</taxon>
        <taxon>rosids</taxon>
        <taxon>fabids</taxon>
        <taxon>Malpighiales</taxon>
        <taxon>Salicaceae</taxon>
        <taxon>Saliceae</taxon>
        <taxon>Populus</taxon>
    </lineage>
</organism>
<evidence type="ECO:0000313" key="2">
    <source>
        <dbReference type="Proteomes" id="UP000006729"/>
    </source>
</evidence>
<dbReference type="HOGENOM" id="CLU_2502142_0_0_1"/>
<comment type="caution">
    <text evidence="1">The sequence shown here is derived from an EMBL/GenBank/DDBJ whole genome shotgun (WGS) entry which is preliminary data.</text>
</comment>
<gene>
    <name evidence="1" type="ORF">POPTR_018G001950v4</name>
</gene>
<sequence>MQSALQYEKYCRNLQLQKVKVKVKVKVKQAGSGRKFGKYIRAIVSMENHERRQKKEGKERENRRSIESTSNEKPSGDWLTDLLFSLFLCFCLKIFFLFFFSYNIIISDFVLMMEMKTVAEEY</sequence>
<name>B9NA31_POPTR</name>
<keyword evidence="2" id="KW-1185">Reference proteome</keyword>
<dbReference type="STRING" id="3694.B9NA31"/>
<proteinExistence type="predicted"/>
<dbReference type="Pfam" id="PF13368">
    <property type="entry name" value="Toprim_C_rpt"/>
    <property type="match status" value="1"/>
</dbReference>
<dbReference type="AlphaFoldDB" id="B9NA31"/>
<dbReference type="Proteomes" id="UP000006729">
    <property type="component" value="Chromosome 18"/>
</dbReference>
<evidence type="ECO:0000313" key="1">
    <source>
        <dbReference type="EMBL" id="PNS91904.2"/>
    </source>
</evidence>
<dbReference type="InParanoid" id="B9NA31"/>
<dbReference type="eggNOG" id="KOG1956">
    <property type="taxonomic scope" value="Eukaryota"/>
</dbReference>
<dbReference type="EMBL" id="CM009307">
    <property type="protein sequence ID" value="PNS91904.2"/>
    <property type="molecule type" value="Genomic_DNA"/>
</dbReference>
<protein>
    <submittedName>
        <fullName evidence="1">Uncharacterized protein</fullName>
    </submittedName>
</protein>
<accession>B9NA31</accession>
<dbReference type="InterPro" id="IPR025589">
    <property type="entry name" value="Toprim_C_rpt"/>
</dbReference>